<comment type="caution">
    <text evidence="1">The sequence shown here is derived from an EMBL/GenBank/DDBJ whole genome shotgun (WGS) entry which is preliminary data.</text>
</comment>
<dbReference type="Proteomes" id="UP000034682">
    <property type="component" value="Unassembled WGS sequence"/>
</dbReference>
<name>A0A0G1VFD5_9BACT</name>
<accession>A0A0G1VFD5</accession>
<dbReference type="AlphaFoldDB" id="A0A0G1VFD5"/>
<gene>
    <name evidence="1" type="ORF">UY02_C0011G0010</name>
</gene>
<protein>
    <submittedName>
        <fullName evidence="1">Uncharacterized protein</fullName>
    </submittedName>
</protein>
<evidence type="ECO:0000313" key="1">
    <source>
        <dbReference type="EMBL" id="KKU76863.1"/>
    </source>
</evidence>
<sequence length="487" mass="52308">MLHKKMAFLSKNARQKVFTGLLALSVLFSNIGLLLAPKKAAAVLPVHDTPLFLLTAKIAGLDAVEAKFDLFKWLQEFALSTLKKRVLDVMVDQVVASIQGGGKPQFVTDWKGFLQDASQAAIGDFAQEFGAGFLCAPFSFQLQLSLLKVPKFSQKATCTLDKIVKNIQEFRNDFRKGGWIAFGASWQPQNNFYGALIMALQELEIRKEAAAFAAQNEAQAGGGFLSTKKCDIDPVTGKEVRCKVTTPGSAVGGVVTKALGADFDFIVNAQQLGEYVGAIVNALINRLFTEGLAAVKGTSNKNILDTATISYNQVTANAFIQNKQILLDKIDSTLTPRQQGQVVVDTTVQNLVQYQEDLQKLYSDFSSLSKQECLVPGSGLINVSSEKGNILTEVANASTTISQISAGTADNKAIVDKLTPIRAEMAALPATETGLARVAAIDNEISGSLDSDAAIAFRAAADVKADEVNADIKAKLDAFNKDLRACR</sequence>
<proteinExistence type="predicted"/>
<reference evidence="1 2" key="1">
    <citation type="journal article" date="2015" name="Nature">
        <title>rRNA introns, odd ribosomes, and small enigmatic genomes across a large radiation of phyla.</title>
        <authorList>
            <person name="Brown C.T."/>
            <person name="Hug L.A."/>
            <person name="Thomas B.C."/>
            <person name="Sharon I."/>
            <person name="Castelle C.J."/>
            <person name="Singh A."/>
            <person name="Wilkins M.J."/>
            <person name="Williams K.H."/>
            <person name="Banfield J.F."/>
        </authorList>
    </citation>
    <scope>NUCLEOTIDE SEQUENCE [LARGE SCALE GENOMIC DNA]</scope>
</reference>
<dbReference type="EMBL" id="LCOK01000011">
    <property type="protein sequence ID" value="KKU76863.1"/>
    <property type="molecule type" value="Genomic_DNA"/>
</dbReference>
<evidence type="ECO:0000313" key="2">
    <source>
        <dbReference type="Proteomes" id="UP000034682"/>
    </source>
</evidence>
<organism evidence="1 2">
    <name type="scientific">Candidatus Giovannonibacteria bacterium GW2011_GWB1_47_6b</name>
    <dbReference type="NCBI Taxonomy" id="1618655"/>
    <lineage>
        <taxon>Bacteria</taxon>
        <taxon>Candidatus Giovannoniibacteriota</taxon>
    </lineage>
</organism>